<evidence type="ECO:0000256" key="1">
    <source>
        <dbReference type="SAM" id="Phobius"/>
    </source>
</evidence>
<name>A0A9N8ZTJ2_FUNMO</name>
<keyword evidence="1" id="KW-1133">Transmembrane helix</keyword>
<protein>
    <submittedName>
        <fullName evidence="2">6159_t:CDS:1</fullName>
    </submittedName>
</protein>
<evidence type="ECO:0000313" key="2">
    <source>
        <dbReference type="EMBL" id="CAG8506295.1"/>
    </source>
</evidence>
<feature type="transmembrane region" description="Helical" evidence="1">
    <location>
        <begin position="629"/>
        <end position="648"/>
    </location>
</feature>
<accession>A0A9N8ZTJ2</accession>
<dbReference type="EMBL" id="CAJVPP010000715">
    <property type="protein sequence ID" value="CAG8506295.1"/>
    <property type="molecule type" value="Genomic_DNA"/>
</dbReference>
<evidence type="ECO:0000313" key="3">
    <source>
        <dbReference type="Proteomes" id="UP000789375"/>
    </source>
</evidence>
<dbReference type="Proteomes" id="UP000789375">
    <property type="component" value="Unassembled WGS sequence"/>
</dbReference>
<proteinExistence type="predicted"/>
<sequence length="906" mass="105423">MDGLNNSDLGTIHNFQSLESKFMDDDDDYLATSPNGNLAVTFNPVSFSLAISDSSNVRENEEDAFVAVSCFCDKDMMSDDDSVENSRNLPDAEKGDDFKTEISAETFVFFNKRGGIVRFLNNNSVNESNGFTNLIVMNASGIAKAFIDHRNSYVIDLSNFSVAQVYEFPTYIQMKIDKLYHSLACTDFLNSLVEQNFLFVEDDNKQKLEMFNLQSLDLELTFHKSFLPNKAKNSIFSTSKHGHLLAYYNDEFLIGTPPITINQDQKDTLKYEEFNDKNEPWAQHMKYNPNPIYFDEEQNDELLIGKTTVQIWRKKKVLKYIWVNPSNKMINVYSLKIGKGEFFLDLSWPSISANVRQKVNIHWPNEAHVLKDACVAMEYLNARSYEIVGRVNLRKYIDLVECTEKLIKKCIKENPDLWSLSEVRNDIMANIIRSRNLTLLYEILFEHKAMSINKIKRDDLIIAINESSGGHRNDTVIVAMLLEYYSNNAEKDTSWMFTLIKALPSLNNPNLKTYLNELFYKPCFGFKELIDSKFVKPGKLKKDIKRKFFKKLKERSKVTDDEVTLTKVRVVPLPDFTIYPTKSIDRTHSNWMITLKLIKLIFWPRGYLVRSKDQRSPFLKLLKIMKMNYYMKSSSGSILYAHVCILYGTFETYEINESLLFFYVLIFYFGYYLLATEFLQLKNEGFKKYWSIYNFFDLASIIVSIFTMINNLRIYFKWAEITSGSDYDTSEPSEWYYYQYLKEHGVTVSDDIKEVVIPQAFSVLLLWFELLMTIVAFGHAMYIILRYPNDIGLEPNGDSYVVDSPYPDGTIDFKISQDFDMENPIDNFYVSFAHSVMGVYFWILGRWDQLENLLVAFMMGVYDEAKNNVKLSVLNYRANLIADYEPLEKPFGSQEGIRDIFIMLEV</sequence>
<feature type="transmembrane region" description="Helical" evidence="1">
    <location>
        <begin position="764"/>
        <end position="785"/>
    </location>
</feature>
<feature type="transmembrane region" description="Helical" evidence="1">
    <location>
        <begin position="660"/>
        <end position="679"/>
    </location>
</feature>
<reference evidence="2" key="1">
    <citation type="submission" date="2021-06" db="EMBL/GenBank/DDBJ databases">
        <authorList>
            <person name="Kallberg Y."/>
            <person name="Tangrot J."/>
            <person name="Rosling A."/>
        </authorList>
    </citation>
    <scope>NUCLEOTIDE SEQUENCE</scope>
    <source>
        <strain evidence="2">87-6 pot B 2015</strain>
    </source>
</reference>
<comment type="caution">
    <text evidence="2">The sequence shown here is derived from an EMBL/GenBank/DDBJ whole genome shotgun (WGS) entry which is preliminary data.</text>
</comment>
<keyword evidence="3" id="KW-1185">Reference proteome</keyword>
<dbReference type="AlphaFoldDB" id="A0A9N8ZTJ2"/>
<keyword evidence="1" id="KW-0472">Membrane</keyword>
<keyword evidence="1" id="KW-0812">Transmembrane</keyword>
<organism evidence="2 3">
    <name type="scientific">Funneliformis mosseae</name>
    <name type="common">Endomycorrhizal fungus</name>
    <name type="synonym">Glomus mosseae</name>
    <dbReference type="NCBI Taxonomy" id="27381"/>
    <lineage>
        <taxon>Eukaryota</taxon>
        <taxon>Fungi</taxon>
        <taxon>Fungi incertae sedis</taxon>
        <taxon>Mucoromycota</taxon>
        <taxon>Glomeromycotina</taxon>
        <taxon>Glomeromycetes</taxon>
        <taxon>Glomerales</taxon>
        <taxon>Glomeraceae</taxon>
        <taxon>Funneliformis</taxon>
    </lineage>
</organism>
<feature type="transmembrane region" description="Helical" evidence="1">
    <location>
        <begin position="691"/>
        <end position="709"/>
    </location>
</feature>
<gene>
    <name evidence="2" type="ORF">FMOSSE_LOCUS4300</name>
</gene>